<gene>
    <name evidence="1" type="ORF">IQ26_01816</name>
</gene>
<evidence type="ECO:0008006" key="3">
    <source>
        <dbReference type="Google" id="ProtNLM"/>
    </source>
</evidence>
<dbReference type="AlphaFoldDB" id="A0A562P6H3"/>
<keyword evidence="2" id="KW-1185">Reference proteome</keyword>
<evidence type="ECO:0000313" key="1">
    <source>
        <dbReference type="EMBL" id="TWI39586.1"/>
    </source>
</evidence>
<comment type="caution">
    <text evidence="1">The sequence shown here is derived from an EMBL/GenBank/DDBJ whole genome shotgun (WGS) entry which is preliminary data.</text>
</comment>
<dbReference type="Proteomes" id="UP000317122">
    <property type="component" value="Unassembled WGS sequence"/>
</dbReference>
<name>A0A562P6H3_9HYPH</name>
<evidence type="ECO:0000313" key="2">
    <source>
        <dbReference type="Proteomes" id="UP000317122"/>
    </source>
</evidence>
<dbReference type="EMBL" id="VLKT01000009">
    <property type="protein sequence ID" value="TWI39586.1"/>
    <property type="molecule type" value="Genomic_DNA"/>
</dbReference>
<sequence length="181" mass="19548">MNSLQQRARFDAFVHEFNADRLHEALGMKPPVNLYERPRDPMETCRRWNIPFTTETFSSSPAAASACTERKNNLSTVLAGQRPAIKQVDDGIWLISFILVDPEGVASAMAPTMLHVGNAVGMALLIAIANRHVGGLSDDTLKIAVADGIQVAYWLAAAGETKMKSGRRAGQISAMSLSLPG</sequence>
<organism evidence="1 2">
    <name type="scientific">Mesorhizobium tianshanense</name>
    <dbReference type="NCBI Taxonomy" id="39844"/>
    <lineage>
        <taxon>Bacteria</taxon>
        <taxon>Pseudomonadati</taxon>
        <taxon>Pseudomonadota</taxon>
        <taxon>Alphaproteobacteria</taxon>
        <taxon>Hyphomicrobiales</taxon>
        <taxon>Phyllobacteriaceae</taxon>
        <taxon>Mesorhizobium</taxon>
    </lineage>
</organism>
<accession>A0A562P6H3</accession>
<proteinExistence type="predicted"/>
<protein>
    <recommendedName>
        <fullName evidence="3">Integrase-like protein</fullName>
    </recommendedName>
</protein>
<reference evidence="1 2" key="1">
    <citation type="journal article" date="2015" name="Stand. Genomic Sci.">
        <title>Genomic Encyclopedia of Bacterial and Archaeal Type Strains, Phase III: the genomes of soil and plant-associated and newly described type strains.</title>
        <authorList>
            <person name="Whitman W.B."/>
            <person name="Woyke T."/>
            <person name="Klenk H.P."/>
            <person name="Zhou Y."/>
            <person name="Lilburn T.G."/>
            <person name="Beck B.J."/>
            <person name="De Vos P."/>
            <person name="Vandamme P."/>
            <person name="Eisen J.A."/>
            <person name="Garrity G."/>
            <person name="Hugenholtz P."/>
            <person name="Kyrpides N.C."/>
        </authorList>
    </citation>
    <scope>NUCLEOTIDE SEQUENCE [LARGE SCALE GENOMIC DNA]</scope>
    <source>
        <strain evidence="1 2">CGMCC 1.2546</strain>
    </source>
</reference>
<dbReference type="RefSeq" id="WP_208760128.1">
    <property type="nucleotide sequence ID" value="NZ_BSPF01000068.1"/>
</dbReference>